<evidence type="ECO:0000256" key="17">
    <source>
        <dbReference type="SAM" id="SignalP"/>
    </source>
</evidence>
<feature type="transmembrane region" description="Helical" evidence="16">
    <location>
        <begin position="642"/>
        <end position="666"/>
    </location>
</feature>
<dbReference type="SUPFAM" id="SSF81321">
    <property type="entry name" value="Family A G protein-coupled receptor-like"/>
    <property type="match status" value="1"/>
</dbReference>
<dbReference type="Pfam" id="PF00002">
    <property type="entry name" value="7tm_2"/>
    <property type="match status" value="1"/>
</dbReference>
<evidence type="ECO:0000256" key="16">
    <source>
        <dbReference type="SAM" id="Phobius"/>
    </source>
</evidence>
<dbReference type="GO" id="GO:0030855">
    <property type="term" value="P:epithelial cell differentiation"/>
    <property type="evidence" value="ECO:0007669"/>
    <property type="project" value="UniProtKB-ARBA"/>
</dbReference>
<dbReference type="PROSITE" id="PS50026">
    <property type="entry name" value="EGF_3"/>
    <property type="match status" value="4"/>
</dbReference>
<keyword evidence="7 16" id="KW-1133">Transmembrane helix</keyword>
<dbReference type="Proteomes" id="UP001046870">
    <property type="component" value="Chromosome 19"/>
</dbReference>
<evidence type="ECO:0000313" key="22">
    <source>
        <dbReference type="Proteomes" id="UP001046870"/>
    </source>
</evidence>
<dbReference type="InterPro" id="IPR049883">
    <property type="entry name" value="NOTCH1_EGF-like"/>
</dbReference>
<dbReference type="Gene3D" id="2.10.25.10">
    <property type="entry name" value="Laminin"/>
    <property type="match status" value="4"/>
</dbReference>
<comment type="caution">
    <text evidence="14">Lacks conserved residue(s) required for the propagation of feature annotation.</text>
</comment>
<dbReference type="SMART" id="SM00179">
    <property type="entry name" value="EGF_CA"/>
    <property type="match status" value="4"/>
</dbReference>
<evidence type="ECO:0000256" key="10">
    <source>
        <dbReference type="ARBA" id="ARBA00023157"/>
    </source>
</evidence>
<dbReference type="GO" id="GO:0007166">
    <property type="term" value="P:cell surface receptor signaling pathway"/>
    <property type="evidence" value="ECO:0007669"/>
    <property type="project" value="InterPro"/>
</dbReference>
<protein>
    <recommendedName>
        <fullName evidence="23">CD97 antigen-like</fullName>
    </recommendedName>
</protein>
<dbReference type="Pfam" id="PF07645">
    <property type="entry name" value="EGF_CA"/>
    <property type="match status" value="4"/>
</dbReference>
<gene>
    <name evidence="21" type="ORF">MATL_G00219720</name>
</gene>
<evidence type="ECO:0000256" key="15">
    <source>
        <dbReference type="SAM" id="MobiDB-lite"/>
    </source>
</evidence>
<evidence type="ECO:0000256" key="14">
    <source>
        <dbReference type="PROSITE-ProRule" id="PRU00076"/>
    </source>
</evidence>
<keyword evidence="3 14" id="KW-0245">EGF-like domain</keyword>
<dbReference type="InterPro" id="IPR001740">
    <property type="entry name" value="GPCR_2_EMR1-like_rcpt"/>
</dbReference>
<evidence type="ECO:0000313" key="21">
    <source>
        <dbReference type="EMBL" id="KAG7460266.1"/>
    </source>
</evidence>
<dbReference type="GO" id="GO:0007189">
    <property type="term" value="P:adenylate cyclase-activating G protein-coupled receptor signaling pathway"/>
    <property type="evidence" value="ECO:0007669"/>
    <property type="project" value="TreeGrafter"/>
</dbReference>
<keyword evidence="4 16" id="KW-0812">Transmembrane</keyword>
<keyword evidence="9 16" id="KW-0472">Membrane</keyword>
<feature type="region of interest" description="Disordered" evidence="15">
    <location>
        <begin position="763"/>
        <end position="787"/>
    </location>
</feature>
<evidence type="ECO:0008006" key="23">
    <source>
        <dbReference type="Google" id="ProtNLM"/>
    </source>
</evidence>
<dbReference type="InterPro" id="IPR000832">
    <property type="entry name" value="GPCR_2_secretin-like"/>
</dbReference>
<dbReference type="InterPro" id="IPR000742">
    <property type="entry name" value="EGF"/>
</dbReference>
<dbReference type="PRINTS" id="PR01128">
    <property type="entry name" value="EMR1HORMONER"/>
</dbReference>
<evidence type="ECO:0000256" key="2">
    <source>
        <dbReference type="ARBA" id="ARBA00022475"/>
    </source>
</evidence>
<dbReference type="InterPro" id="IPR009030">
    <property type="entry name" value="Growth_fac_rcpt_cys_sf"/>
</dbReference>
<keyword evidence="12" id="KW-0325">Glycoprotein</keyword>
<evidence type="ECO:0000259" key="19">
    <source>
        <dbReference type="PROSITE" id="PS50221"/>
    </source>
</evidence>
<evidence type="ECO:0000259" key="18">
    <source>
        <dbReference type="PROSITE" id="PS50026"/>
    </source>
</evidence>
<dbReference type="FunFam" id="2.10.25.10:FF:000038">
    <property type="entry name" value="Fibrillin 2"/>
    <property type="match status" value="2"/>
</dbReference>
<evidence type="ECO:0000256" key="3">
    <source>
        <dbReference type="ARBA" id="ARBA00022536"/>
    </source>
</evidence>
<evidence type="ECO:0000256" key="9">
    <source>
        <dbReference type="ARBA" id="ARBA00023136"/>
    </source>
</evidence>
<organism evidence="21 22">
    <name type="scientific">Megalops atlanticus</name>
    <name type="common">Tarpon</name>
    <name type="synonym">Clupea gigantea</name>
    <dbReference type="NCBI Taxonomy" id="7932"/>
    <lineage>
        <taxon>Eukaryota</taxon>
        <taxon>Metazoa</taxon>
        <taxon>Chordata</taxon>
        <taxon>Craniata</taxon>
        <taxon>Vertebrata</taxon>
        <taxon>Euteleostomi</taxon>
        <taxon>Actinopterygii</taxon>
        <taxon>Neopterygii</taxon>
        <taxon>Teleostei</taxon>
        <taxon>Elopiformes</taxon>
        <taxon>Megalopidae</taxon>
        <taxon>Megalops</taxon>
    </lineage>
</organism>
<dbReference type="SMART" id="SM00303">
    <property type="entry name" value="GPS"/>
    <property type="match status" value="1"/>
</dbReference>
<keyword evidence="13" id="KW-0807">Transducer</keyword>
<feature type="domain" description="EGF-like" evidence="18">
    <location>
        <begin position="186"/>
        <end position="224"/>
    </location>
</feature>
<evidence type="ECO:0000256" key="13">
    <source>
        <dbReference type="ARBA" id="ARBA00023224"/>
    </source>
</evidence>
<sequence length="787" mass="85842">MTTGAHLLILGLQLILLAGLVLSQCPVGFMRLSDKKCADIDECTDPVCGRDAKCFNTNGSYYCQCDPGFRTKSRKVNFILEECQDVSECTEDRELCGPNAECKNTQGSYFCTCPAGFVPSNGEEVFMAGLGVTCEDRNECEADHSVCGSHATCINAKGSYSCVCGPGFRRRSGNTSSTESEHSCEDVDECSTHTSICGMGGVCHNTEGSYQCQCLSGRTNYGSDTGKCVELTCERFTPPSTPEQTAVGLQQIFLLMRNSCLALSSGDSPRGKGGKPNGEMLLERLLSIIDDLLSGGPLDSNQKVTLLLGVVEDALGLIGPLLSSAHTRKASNHTEVEFLVGRGRSSPQGEISLSSSQHAHLDTHWETAADSTYPGFAMASLLSFKGLESSTNSSFQGLHRDHDHVRFLMDSKVVTVSVSNLHTKHLKKPVTFTLSHLQEAPADGNRTCVYWDAEIHGGAWSEEGCNATQSNSTHTVCVCTHLSSFAVLMALYDMKDSFQLQLITWVGLSISLVCLLLSIITFSCVRSIQGTRNTIHLHLCISLFLADLIFLAGISSTKNKVGCACVAGLLHFLFLAAFCWMCLEGVQLYRMVVLVFNTTLRSRYLMAAGYGLPAAIVAISAITNANGYGTDRHCWLSLEGGFIWSFFGPVCIIIIVNSFFFMITVWKLAEKFNSLNPDLSTLRKIKTFTVTAVAQLCVLGIMWIFGSLQFEESTLPMSYLFTIFNSLQGALVFLMHCLLSKQVREEYAMFLSRICTSQKKKYSDFSSNQSSNSQASKSVQHTGESQI</sequence>
<dbReference type="FunFam" id="2.10.25.10:FF:000005">
    <property type="entry name" value="Fibrillin 2"/>
    <property type="match status" value="1"/>
</dbReference>
<dbReference type="SUPFAM" id="SSF57196">
    <property type="entry name" value="EGF/Laminin"/>
    <property type="match status" value="1"/>
</dbReference>
<keyword evidence="22" id="KW-1185">Reference proteome</keyword>
<keyword evidence="10" id="KW-1015">Disulfide bond</keyword>
<name>A0A9D3T3Y0_MEGAT</name>
<evidence type="ECO:0000259" key="20">
    <source>
        <dbReference type="PROSITE" id="PS50261"/>
    </source>
</evidence>
<evidence type="ECO:0000256" key="8">
    <source>
        <dbReference type="ARBA" id="ARBA00023040"/>
    </source>
</evidence>
<keyword evidence="6" id="KW-0677">Repeat</keyword>
<dbReference type="SMART" id="SM00181">
    <property type="entry name" value="EGF"/>
    <property type="match status" value="4"/>
</dbReference>
<dbReference type="OrthoDB" id="1100386at2759"/>
<evidence type="ECO:0000256" key="1">
    <source>
        <dbReference type="ARBA" id="ARBA00004651"/>
    </source>
</evidence>
<evidence type="ECO:0000256" key="7">
    <source>
        <dbReference type="ARBA" id="ARBA00022989"/>
    </source>
</evidence>
<keyword evidence="5 17" id="KW-0732">Signal</keyword>
<dbReference type="PANTHER" id="PTHR12011:SF433">
    <property type="entry name" value="ADHESION G PROTEIN-COUPLED RECEPTOR E1-LIKE-RELATED"/>
    <property type="match status" value="1"/>
</dbReference>
<dbReference type="InterPro" id="IPR000152">
    <property type="entry name" value="EGF-type_Asp/Asn_hydroxyl_site"/>
</dbReference>
<dbReference type="PROSITE" id="PS50261">
    <property type="entry name" value="G_PROTEIN_RECEP_F2_4"/>
    <property type="match status" value="1"/>
</dbReference>
<dbReference type="InterPro" id="IPR057244">
    <property type="entry name" value="GAIN_B"/>
</dbReference>
<feature type="domain" description="GAIN-B" evidence="19">
    <location>
        <begin position="344"/>
        <end position="495"/>
    </location>
</feature>
<dbReference type="PROSITE" id="PS01187">
    <property type="entry name" value="EGF_CA"/>
    <property type="match status" value="2"/>
</dbReference>
<dbReference type="PANTHER" id="PTHR12011">
    <property type="entry name" value="ADHESION G-PROTEIN COUPLED RECEPTOR"/>
    <property type="match status" value="1"/>
</dbReference>
<dbReference type="AlphaFoldDB" id="A0A9D3T3Y0"/>
<feature type="domain" description="EGF-like" evidence="18">
    <location>
        <begin position="39"/>
        <end position="75"/>
    </location>
</feature>
<dbReference type="EMBL" id="JAFDVH010000019">
    <property type="protein sequence ID" value="KAG7460266.1"/>
    <property type="molecule type" value="Genomic_DNA"/>
</dbReference>
<dbReference type="PROSITE" id="PS50221">
    <property type="entry name" value="GAIN_B"/>
    <property type="match status" value="1"/>
</dbReference>
<dbReference type="Gene3D" id="2.60.220.50">
    <property type="match status" value="1"/>
</dbReference>
<dbReference type="InterPro" id="IPR046338">
    <property type="entry name" value="GAIN_dom_sf"/>
</dbReference>
<feature type="transmembrane region" description="Helical" evidence="16">
    <location>
        <begin position="717"/>
        <end position="739"/>
    </location>
</feature>
<dbReference type="Gene3D" id="1.20.1070.10">
    <property type="entry name" value="Rhodopsin 7-helix transmembrane proteins"/>
    <property type="match status" value="1"/>
</dbReference>
<keyword evidence="2" id="KW-1003">Cell membrane</keyword>
<dbReference type="InterPro" id="IPR017981">
    <property type="entry name" value="GPCR_2-like_7TM"/>
</dbReference>
<dbReference type="GO" id="GO:0005509">
    <property type="term" value="F:calcium ion binding"/>
    <property type="evidence" value="ECO:0007669"/>
    <property type="project" value="InterPro"/>
</dbReference>
<dbReference type="PRINTS" id="PR00249">
    <property type="entry name" value="GPCRSECRETIN"/>
</dbReference>
<comment type="caution">
    <text evidence="21">The sequence shown here is derived from an EMBL/GenBank/DDBJ whole genome shotgun (WGS) entry which is preliminary data.</text>
</comment>
<dbReference type="FunFam" id="1.20.1070.10:FF:000136">
    <property type="entry name" value="Adhesion G protein-coupled receptor E5"/>
    <property type="match status" value="1"/>
</dbReference>
<evidence type="ECO:0000256" key="4">
    <source>
        <dbReference type="ARBA" id="ARBA00022692"/>
    </source>
</evidence>
<accession>A0A9D3T3Y0</accession>
<feature type="transmembrane region" description="Helical" evidence="16">
    <location>
        <begin position="687"/>
        <end position="705"/>
    </location>
</feature>
<dbReference type="Pfam" id="PF01825">
    <property type="entry name" value="GPS"/>
    <property type="match status" value="1"/>
</dbReference>
<comment type="subcellular location">
    <subcellularLocation>
        <location evidence="1">Cell membrane</location>
        <topology evidence="1">Multi-pass membrane protein</topology>
    </subcellularLocation>
</comment>
<evidence type="ECO:0000256" key="11">
    <source>
        <dbReference type="ARBA" id="ARBA00023170"/>
    </source>
</evidence>
<feature type="domain" description="EGF-like" evidence="18">
    <location>
        <begin position="85"/>
        <end position="123"/>
    </location>
</feature>
<dbReference type="SUPFAM" id="SSF57184">
    <property type="entry name" value="Growth factor receptor domain"/>
    <property type="match status" value="1"/>
</dbReference>
<reference evidence="21" key="1">
    <citation type="submission" date="2021-01" db="EMBL/GenBank/DDBJ databases">
        <authorList>
            <person name="Zahm M."/>
            <person name="Roques C."/>
            <person name="Cabau C."/>
            <person name="Klopp C."/>
            <person name="Donnadieu C."/>
            <person name="Jouanno E."/>
            <person name="Lampietro C."/>
            <person name="Louis A."/>
            <person name="Herpin A."/>
            <person name="Echchiki A."/>
            <person name="Berthelot C."/>
            <person name="Parey E."/>
            <person name="Roest-Crollius H."/>
            <person name="Braasch I."/>
            <person name="Postlethwait J."/>
            <person name="Bobe J."/>
            <person name="Montfort J."/>
            <person name="Bouchez O."/>
            <person name="Begum T."/>
            <person name="Mejri S."/>
            <person name="Adams A."/>
            <person name="Chen W.-J."/>
            <person name="Guiguen Y."/>
        </authorList>
    </citation>
    <scope>NUCLEOTIDE SEQUENCE</scope>
    <source>
        <strain evidence="21">YG-15Mar2019-1</strain>
        <tissue evidence="21">Brain</tissue>
    </source>
</reference>
<feature type="transmembrane region" description="Helical" evidence="16">
    <location>
        <begin position="502"/>
        <end position="525"/>
    </location>
</feature>
<feature type="transmembrane region" description="Helical" evidence="16">
    <location>
        <begin position="604"/>
        <end position="622"/>
    </location>
</feature>
<evidence type="ECO:0000256" key="6">
    <source>
        <dbReference type="ARBA" id="ARBA00022737"/>
    </source>
</evidence>
<keyword evidence="11" id="KW-0675">Receptor</keyword>
<evidence type="ECO:0000256" key="12">
    <source>
        <dbReference type="ARBA" id="ARBA00023180"/>
    </source>
</evidence>
<dbReference type="GO" id="GO:0005886">
    <property type="term" value="C:plasma membrane"/>
    <property type="evidence" value="ECO:0007669"/>
    <property type="project" value="UniProtKB-SubCell"/>
</dbReference>
<dbReference type="CDD" id="cd00054">
    <property type="entry name" value="EGF_CA"/>
    <property type="match status" value="4"/>
</dbReference>
<feature type="compositionally biased region" description="Low complexity" evidence="15">
    <location>
        <begin position="764"/>
        <end position="778"/>
    </location>
</feature>
<evidence type="ECO:0000256" key="5">
    <source>
        <dbReference type="ARBA" id="ARBA00022729"/>
    </source>
</evidence>
<feature type="transmembrane region" description="Helical" evidence="16">
    <location>
        <begin position="537"/>
        <end position="555"/>
    </location>
</feature>
<keyword evidence="8" id="KW-0297">G-protein coupled receptor</keyword>
<feature type="chain" id="PRO_5038494502" description="CD97 antigen-like" evidence="17">
    <location>
        <begin position="24"/>
        <end position="787"/>
    </location>
</feature>
<dbReference type="InterPro" id="IPR000203">
    <property type="entry name" value="GPS"/>
</dbReference>
<feature type="domain" description="EGF-like" evidence="18">
    <location>
        <begin position="136"/>
        <end position="174"/>
    </location>
</feature>
<proteinExistence type="predicted"/>
<dbReference type="GO" id="GO:0004930">
    <property type="term" value="F:G protein-coupled receptor activity"/>
    <property type="evidence" value="ECO:0007669"/>
    <property type="project" value="UniProtKB-KW"/>
</dbReference>
<feature type="transmembrane region" description="Helical" evidence="16">
    <location>
        <begin position="561"/>
        <end position="583"/>
    </location>
</feature>
<dbReference type="InterPro" id="IPR001881">
    <property type="entry name" value="EGF-like_Ca-bd_dom"/>
</dbReference>
<feature type="signal peptide" evidence="17">
    <location>
        <begin position="1"/>
        <end position="23"/>
    </location>
</feature>
<feature type="domain" description="G-protein coupled receptors family 2 profile 2" evidence="20">
    <location>
        <begin position="500"/>
        <end position="740"/>
    </location>
</feature>
<dbReference type="InterPro" id="IPR018097">
    <property type="entry name" value="EGF_Ca-bd_CS"/>
</dbReference>
<dbReference type="PROSITE" id="PS00010">
    <property type="entry name" value="ASX_HYDROXYL"/>
    <property type="match status" value="4"/>
</dbReference>